<proteinExistence type="predicted"/>
<dbReference type="Gene3D" id="3.40.50.2300">
    <property type="match status" value="1"/>
</dbReference>
<evidence type="ECO:0000313" key="4">
    <source>
        <dbReference type="EMBL" id="EEF25949.1"/>
    </source>
</evidence>
<organism evidence="4 5">
    <name type="scientific">Ricinus communis</name>
    <name type="common">Castor bean</name>
    <dbReference type="NCBI Taxonomy" id="3988"/>
    <lineage>
        <taxon>Eukaryota</taxon>
        <taxon>Viridiplantae</taxon>
        <taxon>Streptophyta</taxon>
        <taxon>Embryophyta</taxon>
        <taxon>Tracheophyta</taxon>
        <taxon>Spermatophyta</taxon>
        <taxon>Magnoliopsida</taxon>
        <taxon>eudicotyledons</taxon>
        <taxon>Gunneridae</taxon>
        <taxon>Pentapetalae</taxon>
        <taxon>rosids</taxon>
        <taxon>fabids</taxon>
        <taxon>Malpighiales</taxon>
        <taxon>Euphorbiaceae</taxon>
        <taxon>Acalyphoideae</taxon>
        <taxon>Acalypheae</taxon>
        <taxon>Ricinus</taxon>
    </lineage>
</organism>
<dbReference type="SMART" id="SM00448">
    <property type="entry name" value="REC"/>
    <property type="match status" value="1"/>
</dbReference>
<name>B9TDW4_RICCO</name>
<keyword evidence="4" id="KW-0418">Kinase</keyword>
<dbReference type="PANTHER" id="PTHR44591">
    <property type="entry name" value="STRESS RESPONSE REGULATOR PROTEIN 1"/>
    <property type="match status" value="1"/>
</dbReference>
<dbReference type="InterPro" id="IPR011006">
    <property type="entry name" value="CheY-like_superfamily"/>
</dbReference>
<sequence>PYTREALARKIRHVLGNRQQHAQLAAPLPVPAATALVTAGDTDPAPPGALRIVLVEDEPELRDTTAELLQLLGHQVYPAGDAATALALLAAHAADIMLTDISLPDMSGEVLAARARAAHPALRIIYASGQHPSVPLEGAQLLLKPYSIDKLVGALAQQ</sequence>
<feature type="domain" description="Response regulatory" evidence="3">
    <location>
        <begin position="51"/>
        <end position="158"/>
    </location>
</feature>
<dbReference type="EMBL" id="EQ978532">
    <property type="protein sequence ID" value="EEF25949.1"/>
    <property type="molecule type" value="Genomic_DNA"/>
</dbReference>
<evidence type="ECO:0000256" key="1">
    <source>
        <dbReference type="ARBA" id="ARBA00022553"/>
    </source>
</evidence>
<reference evidence="5" key="1">
    <citation type="journal article" date="2010" name="Nat. Biotechnol.">
        <title>Draft genome sequence of the oilseed species Ricinus communis.</title>
        <authorList>
            <person name="Chan A.P."/>
            <person name="Crabtree J."/>
            <person name="Zhao Q."/>
            <person name="Lorenzi H."/>
            <person name="Orvis J."/>
            <person name="Puiu D."/>
            <person name="Melake-Berhan A."/>
            <person name="Jones K.M."/>
            <person name="Redman J."/>
            <person name="Chen G."/>
            <person name="Cahoon E.B."/>
            <person name="Gedil M."/>
            <person name="Stanke M."/>
            <person name="Haas B.J."/>
            <person name="Wortman J.R."/>
            <person name="Fraser-Liggett C.M."/>
            <person name="Ravel J."/>
            <person name="Rabinowicz P.D."/>
        </authorList>
    </citation>
    <scope>NUCLEOTIDE SEQUENCE [LARGE SCALE GENOMIC DNA]</scope>
    <source>
        <strain evidence="5">cv. Hale</strain>
    </source>
</reference>
<dbReference type="GO" id="GO:0000160">
    <property type="term" value="P:phosphorelay signal transduction system"/>
    <property type="evidence" value="ECO:0000318"/>
    <property type="project" value="GO_Central"/>
</dbReference>
<dbReference type="GO" id="GO:0016301">
    <property type="term" value="F:kinase activity"/>
    <property type="evidence" value="ECO:0007669"/>
    <property type="project" value="UniProtKB-KW"/>
</dbReference>
<dbReference type="Proteomes" id="UP000008311">
    <property type="component" value="Unassembled WGS sequence"/>
</dbReference>
<protein>
    <submittedName>
        <fullName evidence="4">Sensor histidine kinase, putative</fullName>
    </submittedName>
</protein>
<dbReference type="PANTHER" id="PTHR44591:SF25">
    <property type="entry name" value="CHEMOTAXIS TWO-COMPONENT RESPONSE REGULATOR"/>
    <property type="match status" value="1"/>
</dbReference>
<feature type="non-terminal residue" evidence="4">
    <location>
        <position position="1"/>
    </location>
</feature>
<dbReference type="InterPro" id="IPR050595">
    <property type="entry name" value="Bact_response_regulator"/>
</dbReference>
<feature type="modified residue" description="4-aspartylphosphate" evidence="2">
    <location>
        <position position="100"/>
    </location>
</feature>
<keyword evidence="4" id="KW-0808">Transferase</keyword>
<gene>
    <name evidence="4" type="ORF">RCOM_1916290</name>
</gene>
<dbReference type="PROSITE" id="PS50110">
    <property type="entry name" value="RESPONSE_REGULATORY"/>
    <property type="match status" value="1"/>
</dbReference>
<keyword evidence="5" id="KW-1185">Reference proteome</keyword>
<dbReference type="Pfam" id="PF00072">
    <property type="entry name" value="Response_reg"/>
    <property type="match status" value="1"/>
</dbReference>
<evidence type="ECO:0000313" key="5">
    <source>
        <dbReference type="Proteomes" id="UP000008311"/>
    </source>
</evidence>
<dbReference type="InParanoid" id="B9TDW4"/>
<keyword evidence="1 2" id="KW-0597">Phosphoprotein</keyword>
<dbReference type="AlphaFoldDB" id="B9TDW4"/>
<evidence type="ECO:0000256" key="2">
    <source>
        <dbReference type="PROSITE-ProRule" id="PRU00169"/>
    </source>
</evidence>
<dbReference type="InterPro" id="IPR001789">
    <property type="entry name" value="Sig_transdc_resp-reg_receiver"/>
</dbReference>
<dbReference type="GO" id="GO:0000156">
    <property type="term" value="F:phosphorelay response regulator activity"/>
    <property type="evidence" value="ECO:0000318"/>
    <property type="project" value="GO_Central"/>
</dbReference>
<evidence type="ECO:0000259" key="3">
    <source>
        <dbReference type="PROSITE" id="PS50110"/>
    </source>
</evidence>
<dbReference type="SUPFAM" id="SSF52172">
    <property type="entry name" value="CheY-like"/>
    <property type="match status" value="1"/>
</dbReference>
<accession>B9TDW4</accession>